<dbReference type="PROSITE" id="PS50943">
    <property type="entry name" value="HTH_CROC1"/>
    <property type="match status" value="1"/>
</dbReference>
<dbReference type="PANTHER" id="PTHR46558:SF14">
    <property type="entry name" value="HTH-TYPE TRANSCRIPTIONAL REGULATOR ANSR"/>
    <property type="match status" value="1"/>
</dbReference>
<dbReference type="GO" id="GO:0003677">
    <property type="term" value="F:DNA binding"/>
    <property type="evidence" value="ECO:0007669"/>
    <property type="project" value="UniProtKB-KW"/>
</dbReference>
<dbReference type="PANTHER" id="PTHR46558">
    <property type="entry name" value="TRACRIPTIONAL REGULATORY PROTEIN-RELATED-RELATED"/>
    <property type="match status" value="1"/>
</dbReference>
<name>A0A9Q8ZV61_9LACO</name>
<accession>A0A9Q8ZV61</accession>
<dbReference type="Proteomes" id="UP001055911">
    <property type="component" value="Plasmid p1unnamed"/>
</dbReference>
<dbReference type="RefSeq" id="WP_252767531.1">
    <property type="nucleotide sequence ID" value="NZ_CP097120.1"/>
</dbReference>
<reference evidence="3" key="1">
    <citation type="submission" date="2022-05" db="EMBL/GenBank/DDBJ databases">
        <authorList>
            <person name="Oliphant S.A."/>
            <person name="Watson-Haigh N.S."/>
            <person name="Sumby K.M."/>
            <person name="Gardner J.M."/>
            <person name="Jiranek V."/>
        </authorList>
    </citation>
    <scope>NUCLEOTIDE SEQUENCE</scope>
    <source>
        <strain evidence="3">KI4_B1</strain>
        <plasmid evidence="3">p1unnamed</plasmid>
    </source>
</reference>
<dbReference type="Gene3D" id="1.10.260.40">
    <property type="entry name" value="lambda repressor-like DNA-binding domains"/>
    <property type="match status" value="1"/>
</dbReference>
<protein>
    <submittedName>
        <fullName evidence="3">Helix-turn-helix transcriptional regulator</fullName>
    </submittedName>
</protein>
<dbReference type="SUPFAM" id="SSF47413">
    <property type="entry name" value="lambda repressor-like DNA-binding domains"/>
    <property type="match status" value="1"/>
</dbReference>
<dbReference type="CDD" id="cd00093">
    <property type="entry name" value="HTH_XRE"/>
    <property type="match status" value="1"/>
</dbReference>
<keyword evidence="1" id="KW-0238">DNA-binding</keyword>
<evidence type="ECO:0000313" key="3">
    <source>
        <dbReference type="EMBL" id="USS89985.1"/>
    </source>
</evidence>
<dbReference type="InterPro" id="IPR010982">
    <property type="entry name" value="Lambda_DNA-bd_dom_sf"/>
</dbReference>
<evidence type="ECO:0000259" key="2">
    <source>
        <dbReference type="PROSITE" id="PS50943"/>
    </source>
</evidence>
<geneLocation type="plasmid" evidence="3 4">
    <name>p1unnamed</name>
</geneLocation>
<dbReference type="EMBL" id="CP097120">
    <property type="protein sequence ID" value="USS89985.1"/>
    <property type="molecule type" value="Genomic_DNA"/>
</dbReference>
<organism evidence="3 4">
    <name type="scientific">Fructilactobacillus cliffordii</name>
    <dbReference type="NCBI Taxonomy" id="2940299"/>
    <lineage>
        <taxon>Bacteria</taxon>
        <taxon>Bacillati</taxon>
        <taxon>Bacillota</taxon>
        <taxon>Bacilli</taxon>
        <taxon>Lactobacillales</taxon>
        <taxon>Lactobacillaceae</taxon>
        <taxon>Fructilactobacillus</taxon>
    </lineage>
</organism>
<dbReference type="Pfam" id="PF01381">
    <property type="entry name" value="HTH_3"/>
    <property type="match status" value="1"/>
</dbReference>
<dbReference type="AlphaFoldDB" id="A0A9Q8ZV61"/>
<feature type="domain" description="HTH cro/C1-type" evidence="2">
    <location>
        <begin position="8"/>
        <end position="63"/>
    </location>
</feature>
<dbReference type="SMART" id="SM00530">
    <property type="entry name" value="HTH_XRE"/>
    <property type="match status" value="1"/>
</dbReference>
<proteinExistence type="predicted"/>
<keyword evidence="3" id="KW-0614">Plasmid</keyword>
<evidence type="ECO:0000313" key="4">
    <source>
        <dbReference type="Proteomes" id="UP001055911"/>
    </source>
</evidence>
<sequence length="130" mass="15226">MSSLGNKLTNLRESKNWTKTYVANLIGFNSMQKYANYEYGTREPDNETLKKLANIYDVSTDYLLDNESEKERPIWATENDVLSLDKFLESNGAMTFEGVELSKSQRERVKKILTEVFWEELKKDRDRGVR</sequence>
<evidence type="ECO:0000256" key="1">
    <source>
        <dbReference type="ARBA" id="ARBA00023125"/>
    </source>
</evidence>
<dbReference type="InterPro" id="IPR001387">
    <property type="entry name" value="Cro/C1-type_HTH"/>
</dbReference>
<keyword evidence="4" id="KW-1185">Reference proteome</keyword>
<gene>
    <name evidence="3" type="ORF">M3M40_07295</name>
</gene>